<dbReference type="RefSeq" id="WP_066193663.1">
    <property type="nucleotide sequence ID" value="NZ_JAFDQP010000003.1"/>
</dbReference>
<dbReference type="AlphaFoldDB" id="A0A2N0ZMP0"/>
<dbReference type="PROSITE" id="PS50995">
    <property type="entry name" value="HTH_MARR_2"/>
    <property type="match status" value="1"/>
</dbReference>
<dbReference type="InterPro" id="IPR036390">
    <property type="entry name" value="WH_DNA-bd_sf"/>
</dbReference>
<dbReference type="PROSITE" id="PS01117">
    <property type="entry name" value="HTH_MARR_1"/>
    <property type="match status" value="1"/>
</dbReference>
<evidence type="ECO:0000259" key="4">
    <source>
        <dbReference type="PROSITE" id="PS50995"/>
    </source>
</evidence>
<dbReference type="EMBL" id="PISD01000005">
    <property type="protein sequence ID" value="PKG30774.1"/>
    <property type="molecule type" value="Genomic_DNA"/>
</dbReference>
<evidence type="ECO:0000256" key="2">
    <source>
        <dbReference type="ARBA" id="ARBA00023125"/>
    </source>
</evidence>
<evidence type="ECO:0000256" key="3">
    <source>
        <dbReference type="ARBA" id="ARBA00023163"/>
    </source>
</evidence>
<sequence>MDENKERSIHHFIVEVLKNTRLNSLLIHDDELSDNLVLLLYRLKLAGYMKITDISAAFHLTPAAATNMCDKLERMGLVERVRLNEDRRVVRVTLTKLGAEKIYAMFAGLSISQLEVITSNIEAINNSVKAIEQII</sequence>
<dbReference type="GO" id="GO:0006950">
    <property type="term" value="P:response to stress"/>
    <property type="evidence" value="ECO:0007669"/>
    <property type="project" value="TreeGrafter"/>
</dbReference>
<keyword evidence="6" id="KW-1185">Reference proteome</keyword>
<gene>
    <name evidence="5" type="ORF">CWS20_01465</name>
</gene>
<dbReference type="PANTHER" id="PTHR33164">
    <property type="entry name" value="TRANSCRIPTIONAL REGULATOR, MARR FAMILY"/>
    <property type="match status" value="1"/>
</dbReference>
<keyword evidence="2" id="KW-0238">DNA-binding</keyword>
<accession>A0A2N0ZMP0</accession>
<reference evidence="5 6" key="1">
    <citation type="journal article" date="2010" name="Int. J. Syst. Evol. Microbiol.">
        <title>Bacillus horneckiae sp. nov., isolated from a spacecraft-assembly clean room.</title>
        <authorList>
            <person name="Vaishampayan P."/>
            <person name="Probst A."/>
            <person name="Krishnamurthi S."/>
            <person name="Ghosh S."/>
            <person name="Osman S."/>
            <person name="McDowall A."/>
            <person name="Ruckmani A."/>
            <person name="Mayilraj S."/>
            <person name="Venkateswaran K."/>
        </authorList>
    </citation>
    <scope>NUCLEOTIDE SEQUENCE [LARGE SCALE GENOMIC DNA]</scope>
    <source>
        <strain evidence="6">1PO1SC</strain>
    </source>
</reference>
<feature type="domain" description="HTH marR-type" evidence="4">
    <location>
        <begin position="1"/>
        <end position="135"/>
    </location>
</feature>
<dbReference type="PRINTS" id="PR00598">
    <property type="entry name" value="HTHMARR"/>
</dbReference>
<protein>
    <submittedName>
        <fullName evidence="5">MarR family transcriptional regulator</fullName>
    </submittedName>
</protein>
<dbReference type="SMART" id="SM00347">
    <property type="entry name" value="HTH_MARR"/>
    <property type="match status" value="1"/>
</dbReference>
<dbReference type="SUPFAM" id="SSF46785">
    <property type="entry name" value="Winged helix' DNA-binding domain"/>
    <property type="match status" value="1"/>
</dbReference>
<dbReference type="PANTHER" id="PTHR33164:SF43">
    <property type="entry name" value="HTH-TYPE TRANSCRIPTIONAL REPRESSOR YETL"/>
    <property type="match status" value="1"/>
</dbReference>
<evidence type="ECO:0000256" key="1">
    <source>
        <dbReference type="ARBA" id="ARBA00023015"/>
    </source>
</evidence>
<dbReference type="Proteomes" id="UP000233343">
    <property type="component" value="Unassembled WGS sequence"/>
</dbReference>
<evidence type="ECO:0000313" key="5">
    <source>
        <dbReference type="EMBL" id="PKG30774.1"/>
    </source>
</evidence>
<dbReference type="InterPro" id="IPR039422">
    <property type="entry name" value="MarR/SlyA-like"/>
</dbReference>
<dbReference type="GO" id="GO:0003700">
    <property type="term" value="F:DNA-binding transcription factor activity"/>
    <property type="evidence" value="ECO:0007669"/>
    <property type="project" value="InterPro"/>
</dbReference>
<dbReference type="InterPro" id="IPR000835">
    <property type="entry name" value="HTH_MarR-typ"/>
</dbReference>
<dbReference type="GO" id="GO:0003677">
    <property type="term" value="F:DNA binding"/>
    <property type="evidence" value="ECO:0007669"/>
    <property type="project" value="UniProtKB-KW"/>
</dbReference>
<evidence type="ECO:0000313" key="6">
    <source>
        <dbReference type="Proteomes" id="UP000233343"/>
    </source>
</evidence>
<name>A0A2N0ZMP0_9BACI</name>
<comment type="caution">
    <text evidence="5">The sequence shown here is derived from an EMBL/GenBank/DDBJ whole genome shotgun (WGS) entry which is preliminary data.</text>
</comment>
<dbReference type="InterPro" id="IPR023187">
    <property type="entry name" value="Tscrpt_reg_MarR-type_CS"/>
</dbReference>
<dbReference type="Gene3D" id="1.10.10.10">
    <property type="entry name" value="Winged helix-like DNA-binding domain superfamily/Winged helix DNA-binding domain"/>
    <property type="match status" value="1"/>
</dbReference>
<dbReference type="InterPro" id="IPR036388">
    <property type="entry name" value="WH-like_DNA-bd_sf"/>
</dbReference>
<organism evidence="5 6">
    <name type="scientific">Cytobacillus horneckiae</name>
    <dbReference type="NCBI Taxonomy" id="549687"/>
    <lineage>
        <taxon>Bacteria</taxon>
        <taxon>Bacillati</taxon>
        <taxon>Bacillota</taxon>
        <taxon>Bacilli</taxon>
        <taxon>Bacillales</taxon>
        <taxon>Bacillaceae</taxon>
        <taxon>Cytobacillus</taxon>
    </lineage>
</organism>
<proteinExistence type="predicted"/>
<dbReference type="Pfam" id="PF01047">
    <property type="entry name" value="MarR"/>
    <property type="match status" value="1"/>
</dbReference>
<keyword evidence="1" id="KW-0805">Transcription regulation</keyword>
<keyword evidence="3" id="KW-0804">Transcription</keyword>